<accession>A0A2T1LTG3</accession>
<sequence>MTQTTFIQIPLELIKYVRSLSLDGTQYDLLSSQTELEKLTDVEAACFSFNVFVTGEEVQG</sequence>
<proteinExistence type="predicted"/>
<dbReference type="RefSeq" id="WP_106458580.1">
    <property type="nucleotide sequence ID" value="NZ_PXOH01000028.1"/>
</dbReference>
<reference evidence="1 2" key="2">
    <citation type="submission" date="2018-03" db="EMBL/GenBank/DDBJ databases">
        <authorList>
            <person name="Keele B.F."/>
        </authorList>
    </citation>
    <scope>NUCLEOTIDE SEQUENCE [LARGE SCALE GENOMIC DNA]</scope>
    <source>
        <strain evidence="1 2">CCALA 016</strain>
    </source>
</reference>
<dbReference type="EMBL" id="PXOH01000028">
    <property type="protein sequence ID" value="PSF33894.1"/>
    <property type="molecule type" value="Genomic_DNA"/>
</dbReference>
<comment type="caution">
    <text evidence="1">The sequence shown here is derived from an EMBL/GenBank/DDBJ whole genome shotgun (WGS) entry which is preliminary data.</text>
</comment>
<dbReference type="Proteomes" id="UP000239001">
    <property type="component" value="Unassembled WGS sequence"/>
</dbReference>
<evidence type="ECO:0000313" key="1">
    <source>
        <dbReference type="EMBL" id="PSF33894.1"/>
    </source>
</evidence>
<reference evidence="1 2" key="1">
    <citation type="submission" date="2018-03" db="EMBL/GenBank/DDBJ databases">
        <title>The ancient ancestry and fast evolution of plastids.</title>
        <authorList>
            <person name="Moore K.R."/>
            <person name="Magnabosco C."/>
            <person name="Momper L."/>
            <person name="Gold D.A."/>
            <person name="Bosak T."/>
            <person name="Fournier G.P."/>
        </authorList>
    </citation>
    <scope>NUCLEOTIDE SEQUENCE [LARGE SCALE GENOMIC DNA]</scope>
    <source>
        <strain evidence="1 2">CCALA 016</strain>
    </source>
</reference>
<evidence type="ECO:0000313" key="2">
    <source>
        <dbReference type="Proteomes" id="UP000239001"/>
    </source>
</evidence>
<dbReference type="AlphaFoldDB" id="A0A2T1LTG3"/>
<keyword evidence="2" id="KW-1185">Reference proteome</keyword>
<name>A0A2T1LTG3_9CHRO</name>
<gene>
    <name evidence="1" type="ORF">C7H19_19415</name>
</gene>
<organism evidence="1 2">
    <name type="scientific">Aphanothece hegewaldii CCALA 016</name>
    <dbReference type="NCBI Taxonomy" id="2107694"/>
    <lineage>
        <taxon>Bacteria</taxon>
        <taxon>Bacillati</taxon>
        <taxon>Cyanobacteriota</taxon>
        <taxon>Cyanophyceae</taxon>
        <taxon>Oscillatoriophycideae</taxon>
        <taxon>Chroococcales</taxon>
        <taxon>Aphanothecaceae</taxon>
        <taxon>Aphanothece</taxon>
    </lineage>
</organism>
<protein>
    <submittedName>
        <fullName evidence="1">Uncharacterized protein</fullName>
    </submittedName>
</protein>